<dbReference type="GO" id="GO:0004497">
    <property type="term" value="F:monooxygenase activity"/>
    <property type="evidence" value="ECO:0007669"/>
    <property type="project" value="InterPro"/>
</dbReference>
<reference evidence="1" key="1">
    <citation type="submission" date="2015-01" db="EMBL/GenBank/DDBJ databases">
        <title>The Genome Sequence of Cladophialophora bantiana CBS 173.52.</title>
        <authorList>
            <consortium name="The Broad Institute Genomics Platform"/>
            <person name="Cuomo C."/>
            <person name="de Hoog S."/>
            <person name="Gorbushina A."/>
            <person name="Stielow B."/>
            <person name="Teixiera M."/>
            <person name="Abouelleil A."/>
            <person name="Chapman S.B."/>
            <person name="Priest M."/>
            <person name="Young S.K."/>
            <person name="Wortman J."/>
            <person name="Nusbaum C."/>
            <person name="Birren B."/>
        </authorList>
    </citation>
    <scope>NUCLEOTIDE SEQUENCE [LARGE SCALE GENOMIC DNA]</scope>
    <source>
        <strain evidence="1">CBS 173.52</strain>
    </source>
</reference>
<gene>
    <name evidence="1" type="ORF">Z519_02326</name>
</gene>
<dbReference type="OrthoDB" id="3945418at2759"/>
<name>A0A0D2I188_CLAB1</name>
<sequence length="134" mass="15860">MFKIEDMHDQCGPIVRISLHELLVNDLTFLPVLYACGTKRRDLYAWATRVFGSPDTAIATVRHDVHRMRWEVVNRYFSKESIRRMQPILKRNFEKLSQKLAEFKWSPKPLNVKLPFGTFADDIITEYCFRQSHS</sequence>
<organism evidence="1 2">
    <name type="scientific">Cladophialophora bantiana (strain ATCC 10958 / CBS 173.52 / CDC B-1940 / NIH 8579)</name>
    <name type="common">Xylohypha bantiana</name>
    <dbReference type="NCBI Taxonomy" id="1442370"/>
    <lineage>
        <taxon>Eukaryota</taxon>
        <taxon>Fungi</taxon>
        <taxon>Dikarya</taxon>
        <taxon>Ascomycota</taxon>
        <taxon>Pezizomycotina</taxon>
        <taxon>Eurotiomycetes</taxon>
        <taxon>Chaetothyriomycetidae</taxon>
        <taxon>Chaetothyriales</taxon>
        <taxon>Herpotrichiellaceae</taxon>
        <taxon>Cladophialophora</taxon>
    </lineage>
</organism>
<dbReference type="VEuPathDB" id="FungiDB:Z519_02326"/>
<dbReference type="GO" id="GO:0016705">
    <property type="term" value="F:oxidoreductase activity, acting on paired donors, with incorporation or reduction of molecular oxygen"/>
    <property type="evidence" value="ECO:0007669"/>
    <property type="project" value="InterPro"/>
</dbReference>
<evidence type="ECO:0000313" key="2">
    <source>
        <dbReference type="Proteomes" id="UP000053789"/>
    </source>
</evidence>
<evidence type="ECO:0000313" key="1">
    <source>
        <dbReference type="EMBL" id="KIW96935.1"/>
    </source>
</evidence>
<dbReference type="RefSeq" id="XP_016623604.1">
    <property type="nucleotide sequence ID" value="XM_016760083.1"/>
</dbReference>
<dbReference type="EMBL" id="KN846982">
    <property type="protein sequence ID" value="KIW96935.1"/>
    <property type="molecule type" value="Genomic_DNA"/>
</dbReference>
<dbReference type="Proteomes" id="UP000053789">
    <property type="component" value="Unassembled WGS sequence"/>
</dbReference>
<dbReference type="SUPFAM" id="SSF48264">
    <property type="entry name" value="Cytochrome P450"/>
    <property type="match status" value="1"/>
</dbReference>
<dbReference type="GeneID" id="27695254"/>
<protein>
    <submittedName>
        <fullName evidence="1">Uncharacterized protein</fullName>
    </submittedName>
</protein>
<dbReference type="HOGENOM" id="CLU_1895971_0_0_1"/>
<proteinExistence type="predicted"/>
<dbReference type="GO" id="GO:0005506">
    <property type="term" value="F:iron ion binding"/>
    <property type="evidence" value="ECO:0007669"/>
    <property type="project" value="InterPro"/>
</dbReference>
<dbReference type="AlphaFoldDB" id="A0A0D2I188"/>
<dbReference type="InterPro" id="IPR036396">
    <property type="entry name" value="Cyt_P450_sf"/>
</dbReference>
<dbReference type="Gene3D" id="1.10.630.10">
    <property type="entry name" value="Cytochrome P450"/>
    <property type="match status" value="1"/>
</dbReference>
<accession>A0A0D2I188</accession>
<dbReference type="GO" id="GO:0020037">
    <property type="term" value="F:heme binding"/>
    <property type="evidence" value="ECO:0007669"/>
    <property type="project" value="InterPro"/>
</dbReference>
<keyword evidence="2" id="KW-1185">Reference proteome</keyword>